<dbReference type="Gene3D" id="3.40.50.20">
    <property type="match status" value="1"/>
</dbReference>
<organism evidence="2 3">
    <name type="scientific">Lucifera butyrica</name>
    <dbReference type="NCBI Taxonomy" id="1351585"/>
    <lineage>
        <taxon>Bacteria</taxon>
        <taxon>Bacillati</taxon>
        <taxon>Bacillota</taxon>
        <taxon>Negativicutes</taxon>
        <taxon>Veillonellales</taxon>
        <taxon>Veillonellaceae</taxon>
        <taxon>Lucifera</taxon>
    </lineage>
</organism>
<dbReference type="RefSeq" id="WP_122626527.1">
    <property type="nucleotide sequence ID" value="NZ_UPPP01000056.1"/>
</dbReference>
<feature type="domain" description="PylC N-terminal" evidence="1">
    <location>
        <begin position="16"/>
        <end position="98"/>
    </location>
</feature>
<evidence type="ECO:0000313" key="3">
    <source>
        <dbReference type="Proteomes" id="UP000277811"/>
    </source>
</evidence>
<dbReference type="EMBL" id="UPPP01000056">
    <property type="protein sequence ID" value="VBB05538.1"/>
    <property type="molecule type" value="Genomic_DNA"/>
</dbReference>
<dbReference type="SUPFAM" id="SSF56059">
    <property type="entry name" value="Glutathione synthetase ATP-binding domain-like"/>
    <property type="match status" value="1"/>
</dbReference>
<dbReference type="AlphaFoldDB" id="A0A498R8S8"/>
<dbReference type="Pfam" id="PF21360">
    <property type="entry name" value="PylC-like_N"/>
    <property type="match status" value="1"/>
</dbReference>
<dbReference type="InterPro" id="IPR013815">
    <property type="entry name" value="ATP_grasp_subdomain_1"/>
</dbReference>
<dbReference type="InterPro" id="IPR048764">
    <property type="entry name" value="PylC_N"/>
</dbReference>
<evidence type="ECO:0000313" key="2">
    <source>
        <dbReference type="EMBL" id="VBB05538.1"/>
    </source>
</evidence>
<gene>
    <name evidence="2" type="ORF">LUCI_0748</name>
</gene>
<sequence>MYKILTEASGSMTAAYLIKAVQSAGCLAVASDIDENCAGRFLADDFLVMPAVHDPQLWEKITKALLAAHINVVIPSLDETLLAWAQQKERFRELGIYVMLSEPDTVRRFQDKWLAYNFFREIGVPTPATGLEQKYPLVKPRHGRGSQGIKITDNPIDMDGMISQELIEGEEYTVDVFCDRDAAPVYIIPRRRIAVKEGKSTGGQTVYNKEIIMWIRKICREIPFLGPVNFQCFVCADGSVRFIEINPRIAGGMALGFAASENWVKLMIHHFIQGEAIIPKPVQYGLEMRRYYAEVFIPSS</sequence>
<name>A0A498R8S8_9FIRM</name>
<reference evidence="2 3" key="1">
    <citation type="submission" date="2018-06" db="EMBL/GenBank/DDBJ databases">
        <authorList>
            <person name="Strepis N."/>
        </authorList>
    </citation>
    <scope>NUCLEOTIDE SEQUENCE [LARGE SCALE GENOMIC DNA]</scope>
    <source>
        <strain evidence="2">LUCI</strain>
    </source>
</reference>
<dbReference type="Proteomes" id="UP000277811">
    <property type="component" value="Unassembled WGS sequence"/>
</dbReference>
<evidence type="ECO:0000259" key="1">
    <source>
        <dbReference type="Pfam" id="PF21360"/>
    </source>
</evidence>
<protein>
    <submittedName>
        <fullName evidence="2">Atp-grasp fold duf201-type</fullName>
    </submittedName>
</protein>
<dbReference type="Gene3D" id="3.30.1490.20">
    <property type="entry name" value="ATP-grasp fold, A domain"/>
    <property type="match status" value="1"/>
</dbReference>
<dbReference type="GO" id="GO:0005524">
    <property type="term" value="F:ATP binding"/>
    <property type="evidence" value="ECO:0007669"/>
    <property type="project" value="InterPro"/>
</dbReference>
<dbReference type="Gene3D" id="3.30.470.20">
    <property type="entry name" value="ATP-grasp fold, B domain"/>
    <property type="match status" value="1"/>
</dbReference>
<keyword evidence="3" id="KW-1185">Reference proteome</keyword>
<proteinExistence type="predicted"/>
<dbReference type="Pfam" id="PF15632">
    <property type="entry name" value="ATPgrasp_Ter"/>
    <property type="match status" value="1"/>
</dbReference>
<accession>A0A498R8S8</accession>
<dbReference type="OrthoDB" id="9803907at2"/>